<keyword evidence="9" id="KW-1185">Reference proteome</keyword>
<dbReference type="PANTHER" id="PTHR33692:SF1">
    <property type="entry name" value="RIBOSOME MATURATION FACTOR RIMM"/>
    <property type="match status" value="1"/>
</dbReference>
<feature type="domain" description="RimM N-terminal" evidence="6">
    <location>
        <begin position="9"/>
        <end position="93"/>
    </location>
</feature>
<dbReference type="InterPro" id="IPR002676">
    <property type="entry name" value="RimM_N"/>
</dbReference>
<evidence type="ECO:0000259" key="7">
    <source>
        <dbReference type="Pfam" id="PF24986"/>
    </source>
</evidence>
<keyword evidence="4 5" id="KW-0143">Chaperone</keyword>
<evidence type="ECO:0000313" key="9">
    <source>
        <dbReference type="Proteomes" id="UP000625210"/>
    </source>
</evidence>
<gene>
    <name evidence="5 8" type="primary">rimM</name>
    <name evidence="8" type="ORF">GCM10011571_17740</name>
</gene>
<evidence type="ECO:0000313" key="8">
    <source>
        <dbReference type="EMBL" id="GGE16487.1"/>
    </source>
</evidence>
<dbReference type="HAMAP" id="MF_00014">
    <property type="entry name" value="Ribosome_mat_RimM"/>
    <property type="match status" value="1"/>
</dbReference>
<dbReference type="InterPro" id="IPR011961">
    <property type="entry name" value="RimM"/>
</dbReference>
<dbReference type="GO" id="GO:0005840">
    <property type="term" value="C:ribosome"/>
    <property type="evidence" value="ECO:0007669"/>
    <property type="project" value="InterPro"/>
</dbReference>
<dbReference type="InterPro" id="IPR009000">
    <property type="entry name" value="Transl_B-barrel_sf"/>
</dbReference>
<keyword evidence="1 5" id="KW-0963">Cytoplasm</keyword>
<proteinExistence type="inferred from homology"/>
<dbReference type="GO" id="GO:0006364">
    <property type="term" value="P:rRNA processing"/>
    <property type="evidence" value="ECO:0007669"/>
    <property type="project" value="UniProtKB-UniRule"/>
</dbReference>
<reference evidence="8" key="1">
    <citation type="journal article" date="2014" name="Int. J. Syst. Evol. Microbiol.">
        <title>Complete genome sequence of Corynebacterium casei LMG S-19264T (=DSM 44701T), isolated from a smear-ripened cheese.</title>
        <authorList>
            <consortium name="US DOE Joint Genome Institute (JGI-PGF)"/>
            <person name="Walter F."/>
            <person name="Albersmeier A."/>
            <person name="Kalinowski J."/>
            <person name="Ruckert C."/>
        </authorList>
    </citation>
    <scope>NUCLEOTIDE SEQUENCE</scope>
    <source>
        <strain evidence="8">CGMCC 1.15179</strain>
    </source>
</reference>
<dbReference type="SUPFAM" id="SSF50447">
    <property type="entry name" value="Translation proteins"/>
    <property type="match status" value="1"/>
</dbReference>
<dbReference type="EMBL" id="BMHQ01000005">
    <property type="protein sequence ID" value="GGE16487.1"/>
    <property type="molecule type" value="Genomic_DNA"/>
</dbReference>
<dbReference type="AlphaFoldDB" id="A0A8J2VHK3"/>
<sequence length="175" mass="19945">MREPDWLIVADINNTHGIRGEVRVTPRTDFPEIRFAPGARLLLRHPGLNEPIPLTVEHCRNHKKGLLLKFREWDNINQAEPYKGGQLVVDRSDTVESEEGEYYFFEIIGCEVVTTEGRSLGKITDVLETGANDVWVVRPEKGGRELLIPYIDDVVKEVDVDAKHVVIQWMEGLDS</sequence>
<evidence type="ECO:0000256" key="3">
    <source>
        <dbReference type="ARBA" id="ARBA00022552"/>
    </source>
</evidence>
<dbReference type="InterPro" id="IPR011033">
    <property type="entry name" value="PRC_barrel-like_sf"/>
</dbReference>
<feature type="domain" description="Ribosome maturation factor RimM PRC barrel" evidence="7">
    <location>
        <begin position="105"/>
        <end position="173"/>
    </location>
</feature>
<dbReference type="Gene3D" id="2.30.30.240">
    <property type="entry name" value="PRC-barrel domain"/>
    <property type="match status" value="1"/>
</dbReference>
<comment type="similarity">
    <text evidence="5">Belongs to the RimM family.</text>
</comment>
<comment type="domain">
    <text evidence="5">The PRC barrel domain binds ribosomal protein uS19.</text>
</comment>
<name>A0A8J2VHK3_9BACL</name>
<dbReference type="Pfam" id="PF24986">
    <property type="entry name" value="PRC_RimM"/>
    <property type="match status" value="1"/>
</dbReference>
<evidence type="ECO:0000259" key="6">
    <source>
        <dbReference type="Pfam" id="PF01782"/>
    </source>
</evidence>
<evidence type="ECO:0000256" key="5">
    <source>
        <dbReference type="HAMAP-Rule" id="MF_00014"/>
    </source>
</evidence>
<keyword evidence="2 5" id="KW-0690">Ribosome biogenesis</keyword>
<protein>
    <recommendedName>
        <fullName evidence="5">Ribosome maturation factor RimM</fullName>
    </recommendedName>
</protein>
<comment type="subunit">
    <text evidence="5">Binds ribosomal protein uS19.</text>
</comment>
<dbReference type="PANTHER" id="PTHR33692">
    <property type="entry name" value="RIBOSOME MATURATION FACTOR RIMM"/>
    <property type="match status" value="1"/>
</dbReference>
<evidence type="ECO:0000256" key="2">
    <source>
        <dbReference type="ARBA" id="ARBA00022517"/>
    </source>
</evidence>
<dbReference type="Pfam" id="PF01782">
    <property type="entry name" value="RimM"/>
    <property type="match status" value="1"/>
</dbReference>
<dbReference type="Gene3D" id="2.40.30.60">
    <property type="entry name" value="RimM"/>
    <property type="match status" value="1"/>
</dbReference>
<dbReference type="GO" id="GO:0042274">
    <property type="term" value="P:ribosomal small subunit biogenesis"/>
    <property type="evidence" value="ECO:0007669"/>
    <property type="project" value="UniProtKB-UniRule"/>
</dbReference>
<dbReference type="Proteomes" id="UP000625210">
    <property type="component" value="Unassembled WGS sequence"/>
</dbReference>
<comment type="function">
    <text evidence="5">An accessory protein needed during the final step in the assembly of 30S ribosomal subunit, possibly for assembly of the head region. Essential for efficient processing of 16S rRNA. May be needed both before and after RbfA during the maturation of 16S rRNA. It has affinity for free ribosomal 30S subunits but not for 70S ribosomes.</text>
</comment>
<organism evidence="8 9">
    <name type="scientific">Marinithermofilum abyssi</name>
    <dbReference type="NCBI Taxonomy" id="1571185"/>
    <lineage>
        <taxon>Bacteria</taxon>
        <taxon>Bacillati</taxon>
        <taxon>Bacillota</taxon>
        <taxon>Bacilli</taxon>
        <taxon>Bacillales</taxon>
        <taxon>Thermoactinomycetaceae</taxon>
        <taxon>Marinithermofilum</taxon>
    </lineage>
</organism>
<dbReference type="InterPro" id="IPR056792">
    <property type="entry name" value="PRC_RimM"/>
</dbReference>
<keyword evidence="3 5" id="KW-0698">rRNA processing</keyword>
<accession>A0A8J2VHK3</accession>
<dbReference type="InterPro" id="IPR036976">
    <property type="entry name" value="RimM_N_sf"/>
</dbReference>
<evidence type="ECO:0000256" key="4">
    <source>
        <dbReference type="ARBA" id="ARBA00023186"/>
    </source>
</evidence>
<dbReference type="RefSeq" id="WP_188647515.1">
    <property type="nucleotide sequence ID" value="NZ_BMHQ01000005.1"/>
</dbReference>
<dbReference type="GO" id="GO:0005737">
    <property type="term" value="C:cytoplasm"/>
    <property type="evidence" value="ECO:0007669"/>
    <property type="project" value="UniProtKB-SubCell"/>
</dbReference>
<dbReference type="NCBIfam" id="TIGR02273">
    <property type="entry name" value="16S_RimM"/>
    <property type="match status" value="1"/>
</dbReference>
<dbReference type="SUPFAM" id="SSF50346">
    <property type="entry name" value="PRC-barrel domain"/>
    <property type="match status" value="1"/>
</dbReference>
<reference evidence="8" key="2">
    <citation type="submission" date="2020-09" db="EMBL/GenBank/DDBJ databases">
        <authorList>
            <person name="Sun Q."/>
            <person name="Zhou Y."/>
        </authorList>
    </citation>
    <scope>NUCLEOTIDE SEQUENCE</scope>
    <source>
        <strain evidence="8">CGMCC 1.15179</strain>
    </source>
</reference>
<evidence type="ECO:0000256" key="1">
    <source>
        <dbReference type="ARBA" id="ARBA00022490"/>
    </source>
</evidence>
<dbReference type="GO" id="GO:0043022">
    <property type="term" value="F:ribosome binding"/>
    <property type="evidence" value="ECO:0007669"/>
    <property type="project" value="InterPro"/>
</dbReference>
<comment type="caution">
    <text evidence="8">The sequence shown here is derived from an EMBL/GenBank/DDBJ whole genome shotgun (WGS) entry which is preliminary data.</text>
</comment>
<comment type="subcellular location">
    <subcellularLocation>
        <location evidence="5">Cytoplasm</location>
    </subcellularLocation>
</comment>